<accession>A0A9W7FNK3</accession>
<dbReference type="SMART" id="SM00164">
    <property type="entry name" value="TBC"/>
    <property type="match status" value="1"/>
</dbReference>
<organism evidence="3 4">
    <name type="scientific">Triparma laevis f. longispina</name>
    <dbReference type="NCBI Taxonomy" id="1714387"/>
    <lineage>
        <taxon>Eukaryota</taxon>
        <taxon>Sar</taxon>
        <taxon>Stramenopiles</taxon>
        <taxon>Ochrophyta</taxon>
        <taxon>Bolidophyceae</taxon>
        <taxon>Parmales</taxon>
        <taxon>Triparmaceae</taxon>
        <taxon>Triparma</taxon>
    </lineage>
</organism>
<evidence type="ECO:0000313" key="4">
    <source>
        <dbReference type="Proteomes" id="UP001165122"/>
    </source>
</evidence>
<keyword evidence="4" id="KW-1185">Reference proteome</keyword>
<dbReference type="GO" id="GO:0031267">
    <property type="term" value="F:small GTPase binding"/>
    <property type="evidence" value="ECO:0007669"/>
    <property type="project" value="TreeGrafter"/>
</dbReference>
<dbReference type="InterPro" id="IPR050302">
    <property type="entry name" value="Rab_GAP_TBC_domain"/>
</dbReference>
<comment type="caution">
    <text evidence="3">The sequence shown here is derived from an EMBL/GenBank/DDBJ whole genome shotgun (WGS) entry which is preliminary data.</text>
</comment>
<dbReference type="InterPro" id="IPR000195">
    <property type="entry name" value="Rab-GAP-TBC_dom"/>
</dbReference>
<dbReference type="Gene3D" id="1.10.10.750">
    <property type="entry name" value="Ypt/Rab-GAP domain of gyp1p, domain 1"/>
    <property type="match status" value="1"/>
</dbReference>
<sequence length="483" mass="53522">METSEPVDIPQPPQHCDTGGSISTNNSLEPKGSSSSSPNSTETPPLATQRSADKPDPKERAIEAAGQMLLRGDISQEEYEKIITNHNVYHSTPSGVSVEIQPPTAASPFSPLTNLGSMLTLFPQSQPSLKDTRATFAVRAANKARERQSRRKQKIDLQRQKEIVSDTAEWKRILEKELINLNEVKELCCRGIPPKVRGEVWSKMIGNGLCISKELWAIHEKRGNEMLEKKRSSSLDNNGGEGNYEGDDNDVVTRPSSLSKDHTVLDIEVDLPRTFPILSFFHDGGEWENRLRGLLSAYCSYRPDVGYIQGMSFLAAMLLLNLDSYEAFTALSNLLNNPRYFSGGYSPDMKASHIAAFKTSFKANLPLLWRHFELHDVTHELFLIDWRLSIFCRILPLDLCVRGETFFVKCSLGILKSLAPLLAKANDLMEIMKILKETNNLDTETILTNIAQIKLAATVESELGGGGGGENRGRASTLGCAQS</sequence>
<dbReference type="InterPro" id="IPR035969">
    <property type="entry name" value="Rab-GAP_TBC_sf"/>
</dbReference>
<dbReference type="PROSITE" id="PS50086">
    <property type="entry name" value="TBC_RABGAP"/>
    <property type="match status" value="1"/>
</dbReference>
<evidence type="ECO:0000259" key="2">
    <source>
        <dbReference type="PROSITE" id="PS50086"/>
    </source>
</evidence>
<dbReference type="EMBL" id="BRXW01000229">
    <property type="protein sequence ID" value="GMI15329.1"/>
    <property type="molecule type" value="Genomic_DNA"/>
</dbReference>
<dbReference type="AlphaFoldDB" id="A0A9W7FNK3"/>
<evidence type="ECO:0000256" key="1">
    <source>
        <dbReference type="SAM" id="MobiDB-lite"/>
    </source>
</evidence>
<dbReference type="Gene3D" id="1.10.472.80">
    <property type="entry name" value="Ypt/Rab-GAP domain of gyp1p, domain 3"/>
    <property type="match status" value="1"/>
</dbReference>
<name>A0A9W7FNK3_9STRA</name>
<feature type="compositionally biased region" description="Low complexity" evidence="1">
    <location>
        <begin position="26"/>
        <end position="46"/>
    </location>
</feature>
<dbReference type="PANTHER" id="PTHR47219">
    <property type="entry name" value="RAB GTPASE-ACTIVATING PROTEIN 1-LIKE"/>
    <property type="match status" value="1"/>
</dbReference>
<feature type="region of interest" description="Disordered" evidence="1">
    <location>
        <begin position="1"/>
        <end position="58"/>
    </location>
</feature>
<dbReference type="GO" id="GO:0005096">
    <property type="term" value="F:GTPase activator activity"/>
    <property type="evidence" value="ECO:0007669"/>
    <property type="project" value="TreeGrafter"/>
</dbReference>
<gene>
    <name evidence="3" type="ORF">TrLO_g10508</name>
</gene>
<evidence type="ECO:0000313" key="3">
    <source>
        <dbReference type="EMBL" id="GMI15329.1"/>
    </source>
</evidence>
<dbReference type="OrthoDB" id="294251at2759"/>
<dbReference type="SUPFAM" id="SSF47923">
    <property type="entry name" value="Ypt/Rab-GAP domain of gyp1p"/>
    <property type="match status" value="2"/>
</dbReference>
<feature type="region of interest" description="Disordered" evidence="1">
    <location>
        <begin position="463"/>
        <end position="483"/>
    </location>
</feature>
<dbReference type="Pfam" id="PF00566">
    <property type="entry name" value="RabGAP-TBC"/>
    <property type="match status" value="1"/>
</dbReference>
<feature type="region of interest" description="Disordered" evidence="1">
    <location>
        <begin position="228"/>
        <end position="251"/>
    </location>
</feature>
<protein>
    <recommendedName>
        <fullName evidence="2">Rab-GAP TBC domain-containing protein</fullName>
    </recommendedName>
</protein>
<dbReference type="PANTHER" id="PTHR47219:SF15">
    <property type="entry name" value="TBC1 DOMAIN FAMILY MEMBER 12 ISOFORM X1"/>
    <property type="match status" value="1"/>
</dbReference>
<dbReference type="Proteomes" id="UP001165122">
    <property type="component" value="Unassembled WGS sequence"/>
</dbReference>
<dbReference type="Gene3D" id="1.10.8.270">
    <property type="entry name" value="putative rabgap domain of human tbc1 domain family member 14 like domains"/>
    <property type="match status" value="1"/>
</dbReference>
<reference evidence="4" key="1">
    <citation type="journal article" date="2023" name="Commun. Biol.">
        <title>Genome analysis of Parmales, the sister group of diatoms, reveals the evolutionary specialization of diatoms from phago-mixotrophs to photoautotrophs.</title>
        <authorList>
            <person name="Ban H."/>
            <person name="Sato S."/>
            <person name="Yoshikawa S."/>
            <person name="Yamada K."/>
            <person name="Nakamura Y."/>
            <person name="Ichinomiya M."/>
            <person name="Sato N."/>
            <person name="Blanc-Mathieu R."/>
            <person name="Endo H."/>
            <person name="Kuwata A."/>
            <person name="Ogata H."/>
        </authorList>
    </citation>
    <scope>NUCLEOTIDE SEQUENCE [LARGE SCALE GENOMIC DNA]</scope>
    <source>
        <strain evidence="4">NIES 3700</strain>
    </source>
</reference>
<proteinExistence type="predicted"/>
<feature type="domain" description="Rab-GAP TBC" evidence="2">
    <location>
        <begin position="191"/>
        <end position="411"/>
    </location>
</feature>